<evidence type="ECO:0000313" key="5">
    <source>
        <dbReference type="EMBL" id="ODM21541.1"/>
    </source>
</evidence>
<dbReference type="Gene3D" id="2.40.110.20">
    <property type="match status" value="1"/>
</dbReference>
<dbReference type="Gene3D" id="1.20.140.10">
    <property type="entry name" value="Butyryl-CoA Dehydrogenase, subunit A, domain 3"/>
    <property type="match status" value="2"/>
</dbReference>
<dbReference type="EMBL" id="JXNT01000002">
    <property type="protein sequence ID" value="ODM21541.1"/>
    <property type="molecule type" value="Genomic_DNA"/>
</dbReference>
<evidence type="ECO:0000256" key="2">
    <source>
        <dbReference type="ARBA" id="ARBA00022630"/>
    </source>
</evidence>
<dbReference type="InterPro" id="IPR009075">
    <property type="entry name" value="AcylCo_DH/oxidase_C"/>
</dbReference>
<evidence type="ECO:0000313" key="6">
    <source>
        <dbReference type="Proteomes" id="UP000094569"/>
    </source>
</evidence>
<dbReference type="STRING" id="573508.A0A1E3BL66"/>
<dbReference type="GO" id="GO:0003995">
    <property type="term" value="F:acyl-CoA dehydrogenase activity"/>
    <property type="evidence" value="ECO:0007669"/>
    <property type="project" value="TreeGrafter"/>
</dbReference>
<gene>
    <name evidence="5" type="ORF">SI65_02385</name>
</gene>
<comment type="similarity">
    <text evidence="1">Belongs to the acyl-CoA dehydrogenase family.</text>
</comment>
<name>A0A1E3BL66_ASPCR</name>
<dbReference type="PANTHER" id="PTHR42707:SF2">
    <property type="entry name" value="ACD11 DEHYDROGENASE"/>
    <property type="match status" value="1"/>
</dbReference>
<protein>
    <recommendedName>
        <fullName evidence="4">Acyl-CoA dehydrogenase/oxidase C-terminal domain-containing protein</fullName>
    </recommendedName>
</protein>
<comment type="caution">
    <text evidence="5">The sequence shown here is derived from an EMBL/GenBank/DDBJ whole genome shotgun (WGS) entry which is preliminary data.</text>
</comment>
<sequence>MEVLGLCVALRPSFLQIFQDIKIATADSGYFLTSPPLSNPLSSDPVYQRILSAYLPPDILSQIQPNLNRFAAEAISESVHDLVRNAESQPPFVKTRNVWGSRPERYRLVTSDGWKQFGKWGLSNGLLAMDMRTSLVRIGGFNYIYSASSAAYSCPVSMTSGACHLVRFHLDSVPTDHPFHELYAKLTARENSWVSAQWMTERAGGSDVRNSETVAVYSPLPPKLANLRNVAFILAKTESGQLSLFVAPTVKTVRGEDGRDKEVTNGIRIHRLKQKFGTKELPTAELELKGVRAHMVGPKDRGIATIAMLLNVTRTHNFITALSCLRRAIEISKCFARSRKTLDQPLWTFPMHLHTLAQLEVKHRGWMHLAFFTTSLLSYDEPEEPEYNVSRLWRDTASNSVWEGTTNVLASETVRHLTRGENPKAFGTWIRDATGNLHDPYKRTLLSACEALYAKLDVAMILGGLATAYNRQTFLPPKATLMSLLREPR</sequence>
<dbReference type="Pfam" id="PF00441">
    <property type="entry name" value="Acyl-CoA_dh_1"/>
    <property type="match status" value="1"/>
</dbReference>
<accession>A0A1E3BL66</accession>
<proteinExistence type="inferred from homology"/>
<evidence type="ECO:0000256" key="1">
    <source>
        <dbReference type="ARBA" id="ARBA00009347"/>
    </source>
</evidence>
<dbReference type="Proteomes" id="UP000094569">
    <property type="component" value="Unassembled WGS sequence"/>
</dbReference>
<keyword evidence="2" id="KW-0285">Flavoprotein</keyword>
<keyword evidence="3" id="KW-0274">FAD</keyword>
<dbReference type="InterPro" id="IPR036250">
    <property type="entry name" value="AcylCo_DH-like_C"/>
</dbReference>
<feature type="domain" description="Acyl-CoA dehydrogenase/oxidase C-terminal" evidence="4">
    <location>
        <begin position="300"/>
        <end position="386"/>
    </location>
</feature>
<organism evidence="5 6">
    <name type="scientific">Aspergillus cristatus</name>
    <name type="common">Chinese Fuzhuan brick tea-fermentation fungus</name>
    <name type="synonym">Eurotium cristatum</name>
    <dbReference type="NCBI Taxonomy" id="573508"/>
    <lineage>
        <taxon>Eukaryota</taxon>
        <taxon>Fungi</taxon>
        <taxon>Dikarya</taxon>
        <taxon>Ascomycota</taxon>
        <taxon>Pezizomycotina</taxon>
        <taxon>Eurotiomycetes</taxon>
        <taxon>Eurotiomycetidae</taxon>
        <taxon>Eurotiales</taxon>
        <taxon>Aspergillaceae</taxon>
        <taxon>Aspergillus</taxon>
        <taxon>Aspergillus subgen. Aspergillus</taxon>
    </lineage>
</organism>
<keyword evidence="6" id="KW-1185">Reference proteome</keyword>
<dbReference type="SUPFAM" id="SSF47203">
    <property type="entry name" value="Acyl-CoA dehydrogenase C-terminal domain-like"/>
    <property type="match status" value="1"/>
</dbReference>
<dbReference type="InterPro" id="IPR009100">
    <property type="entry name" value="AcylCoA_DH/oxidase_NM_dom_sf"/>
</dbReference>
<dbReference type="VEuPathDB" id="FungiDB:SI65_02385"/>
<dbReference type="SUPFAM" id="SSF56645">
    <property type="entry name" value="Acyl-CoA dehydrogenase NM domain-like"/>
    <property type="match status" value="1"/>
</dbReference>
<dbReference type="AlphaFoldDB" id="A0A1E3BL66"/>
<dbReference type="OrthoDB" id="10251155at2759"/>
<evidence type="ECO:0000256" key="3">
    <source>
        <dbReference type="ARBA" id="ARBA00022827"/>
    </source>
</evidence>
<evidence type="ECO:0000259" key="4">
    <source>
        <dbReference type="Pfam" id="PF00441"/>
    </source>
</evidence>
<reference evidence="5 6" key="1">
    <citation type="journal article" date="2016" name="BMC Genomics">
        <title>Comparative genomic and transcriptomic analyses of the Fuzhuan brick tea-fermentation fungus Aspergillus cristatus.</title>
        <authorList>
            <person name="Ge Y."/>
            <person name="Wang Y."/>
            <person name="Liu Y."/>
            <person name="Tan Y."/>
            <person name="Ren X."/>
            <person name="Zhang X."/>
            <person name="Hyde K.D."/>
            <person name="Liu Y."/>
            <person name="Liu Z."/>
        </authorList>
    </citation>
    <scope>NUCLEOTIDE SEQUENCE [LARGE SCALE GENOMIC DNA]</scope>
    <source>
        <strain evidence="5 6">GZAAS20.1005</strain>
    </source>
</reference>
<dbReference type="PANTHER" id="PTHR42707">
    <property type="entry name" value="ACYL-COA DEHYDROGENASE"/>
    <property type="match status" value="1"/>
</dbReference>
<dbReference type="InterPro" id="IPR052904">
    <property type="entry name" value="Acyl-CoA_dehydrogenase-like"/>
</dbReference>